<proteinExistence type="predicted"/>
<dbReference type="EMBL" id="CAKKNE010000001">
    <property type="protein sequence ID" value="CAH0363756.1"/>
    <property type="molecule type" value="Genomic_DNA"/>
</dbReference>
<dbReference type="Proteomes" id="UP000789595">
    <property type="component" value="Unassembled WGS sequence"/>
</dbReference>
<evidence type="ECO:0000313" key="4">
    <source>
        <dbReference type="EMBL" id="CAH0375564.1"/>
    </source>
</evidence>
<dbReference type="EMBL" id="HBIW01025381">
    <property type="protein sequence ID" value="CAE0706412.1"/>
    <property type="molecule type" value="Transcribed_RNA"/>
</dbReference>
<dbReference type="AlphaFoldDB" id="A0A7S4EDV4"/>
<accession>A0A7S4EDV4</accession>
<evidence type="ECO:0000313" key="5">
    <source>
        <dbReference type="Proteomes" id="UP000789595"/>
    </source>
</evidence>
<evidence type="ECO:0000313" key="3">
    <source>
        <dbReference type="EMBL" id="CAH0363756.1"/>
    </source>
</evidence>
<gene>
    <name evidence="2" type="ORF">PCAL00307_LOCUS21863</name>
    <name evidence="3" type="ORF">PECAL_1P00880</name>
    <name evidence="4" type="ORF">PECAL_5P00940</name>
</gene>
<evidence type="ECO:0000313" key="2">
    <source>
        <dbReference type="EMBL" id="CAE0706412.1"/>
    </source>
</evidence>
<reference evidence="3" key="2">
    <citation type="submission" date="2021-11" db="EMBL/GenBank/DDBJ databases">
        <authorList>
            <consortium name="Genoscope - CEA"/>
            <person name="William W."/>
        </authorList>
    </citation>
    <scope>NUCLEOTIDE SEQUENCE</scope>
</reference>
<reference evidence="2" key="1">
    <citation type="submission" date="2021-01" db="EMBL/GenBank/DDBJ databases">
        <authorList>
            <person name="Corre E."/>
            <person name="Pelletier E."/>
            <person name="Niang G."/>
            <person name="Scheremetjew M."/>
            <person name="Finn R."/>
            <person name="Kale V."/>
            <person name="Holt S."/>
            <person name="Cochrane G."/>
            <person name="Meng A."/>
            <person name="Brown T."/>
            <person name="Cohen L."/>
        </authorList>
    </citation>
    <scope>NUCLEOTIDE SEQUENCE</scope>
    <source>
        <strain evidence="2">CCMP1756</strain>
    </source>
</reference>
<dbReference type="EMBL" id="CAKKNE010000005">
    <property type="protein sequence ID" value="CAH0375564.1"/>
    <property type="molecule type" value="Genomic_DNA"/>
</dbReference>
<evidence type="ECO:0000256" key="1">
    <source>
        <dbReference type="SAM" id="MobiDB-lite"/>
    </source>
</evidence>
<keyword evidence="5" id="KW-1185">Reference proteome</keyword>
<sequence>MEWLLCNCGLPAGLEPGATDSAPEEFDEGLEEERQDRRDRRSRRGDGTDRAERRERRRRREGDRRDGVKRDGSRRGGDLRDGDKRDKPRRRPSKELEKSVSFEDESPVGVEALNLQDRHAAKMTASSPRARERWITGSWTATETIKGPSPLLVETPQAQPSMKPSVSDAMRKKKSALMRGNQNFGPIAPPPRYGEPPMWQATAVAAPLTIDGARNFRELLRTMRVDDLLRMDSYRNSALAYFASRDCVKGCNLVLRFADEKTRVLLAARPNLYGLTALDYARHHHRRGSSIMAVFRHYGVERCVYKREEN</sequence>
<organism evidence="2">
    <name type="scientific">Pelagomonas calceolata</name>
    <dbReference type="NCBI Taxonomy" id="35677"/>
    <lineage>
        <taxon>Eukaryota</taxon>
        <taxon>Sar</taxon>
        <taxon>Stramenopiles</taxon>
        <taxon>Ochrophyta</taxon>
        <taxon>Pelagophyceae</taxon>
        <taxon>Pelagomonadales</taxon>
        <taxon>Pelagomonadaceae</taxon>
        <taxon>Pelagomonas</taxon>
    </lineage>
</organism>
<feature type="region of interest" description="Disordered" evidence="1">
    <location>
        <begin position="1"/>
        <end position="105"/>
    </location>
</feature>
<name>A0A7S4EDV4_9STRA</name>
<feature type="compositionally biased region" description="Acidic residues" evidence="1">
    <location>
        <begin position="22"/>
        <end position="31"/>
    </location>
</feature>
<feature type="compositionally biased region" description="Basic and acidic residues" evidence="1">
    <location>
        <begin position="32"/>
        <end position="86"/>
    </location>
</feature>
<protein>
    <submittedName>
        <fullName evidence="2">Uncharacterized protein</fullName>
    </submittedName>
</protein>